<dbReference type="CDD" id="cd13965">
    <property type="entry name" value="PT_UbiA_3"/>
    <property type="match status" value="1"/>
</dbReference>
<dbReference type="PANTHER" id="PTHR42723">
    <property type="entry name" value="CHLOROPHYLL SYNTHASE"/>
    <property type="match status" value="1"/>
</dbReference>
<dbReference type="GO" id="GO:0016020">
    <property type="term" value="C:membrane"/>
    <property type="evidence" value="ECO:0007669"/>
    <property type="project" value="UniProtKB-SubCell"/>
</dbReference>
<dbReference type="OrthoDB" id="434972at2759"/>
<comment type="caution">
    <text evidence="7">The sequence shown here is derived from an EMBL/GenBank/DDBJ whole genome shotgun (WGS) entry which is preliminary data.</text>
</comment>
<dbReference type="Pfam" id="PF01040">
    <property type="entry name" value="UbiA"/>
    <property type="match status" value="1"/>
</dbReference>
<feature type="transmembrane region" description="Helical" evidence="6">
    <location>
        <begin position="126"/>
        <end position="156"/>
    </location>
</feature>
<evidence type="ECO:0000313" key="8">
    <source>
        <dbReference type="Proteomes" id="UP001149165"/>
    </source>
</evidence>
<accession>A0A9W9FHG5</accession>
<dbReference type="Gene3D" id="1.10.357.140">
    <property type="entry name" value="UbiA prenyltransferase"/>
    <property type="match status" value="1"/>
</dbReference>
<protein>
    <submittedName>
        <fullName evidence="7">UbiA prenyltransferase family-domain-containing protein</fullName>
    </submittedName>
</protein>
<dbReference type="AlphaFoldDB" id="A0A9W9FHG5"/>
<evidence type="ECO:0000256" key="3">
    <source>
        <dbReference type="ARBA" id="ARBA00022692"/>
    </source>
</evidence>
<keyword evidence="5 6" id="KW-0472">Membrane</keyword>
<comment type="subcellular location">
    <subcellularLocation>
        <location evidence="2">Membrane</location>
        <topology evidence="2">Multi-pass membrane protein</topology>
    </subcellularLocation>
</comment>
<proteinExistence type="predicted"/>
<dbReference type="InterPro" id="IPR050475">
    <property type="entry name" value="Prenyltransferase_related"/>
</dbReference>
<reference evidence="7" key="1">
    <citation type="submission" date="2022-11" db="EMBL/GenBank/DDBJ databases">
        <authorList>
            <person name="Petersen C."/>
        </authorList>
    </citation>
    <scope>NUCLEOTIDE SEQUENCE</scope>
    <source>
        <strain evidence="7">IBT 30069</strain>
    </source>
</reference>
<dbReference type="GO" id="GO:0016765">
    <property type="term" value="F:transferase activity, transferring alkyl or aryl (other than methyl) groups"/>
    <property type="evidence" value="ECO:0007669"/>
    <property type="project" value="InterPro"/>
</dbReference>
<dbReference type="EMBL" id="JAPQKH010000004">
    <property type="protein sequence ID" value="KAJ5100280.1"/>
    <property type="molecule type" value="Genomic_DNA"/>
</dbReference>
<dbReference type="InterPro" id="IPR044878">
    <property type="entry name" value="UbiA_sf"/>
</dbReference>
<keyword evidence="3 6" id="KW-0812">Transmembrane</keyword>
<organism evidence="7 8">
    <name type="scientific">Penicillium angulare</name>
    <dbReference type="NCBI Taxonomy" id="116970"/>
    <lineage>
        <taxon>Eukaryota</taxon>
        <taxon>Fungi</taxon>
        <taxon>Dikarya</taxon>
        <taxon>Ascomycota</taxon>
        <taxon>Pezizomycotina</taxon>
        <taxon>Eurotiomycetes</taxon>
        <taxon>Eurotiomycetidae</taxon>
        <taxon>Eurotiales</taxon>
        <taxon>Aspergillaceae</taxon>
        <taxon>Penicillium</taxon>
    </lineage>
</organism>
<keyword evidence="8" id="KW-1185">Reference proteome</keyword>
<gene>
    <name evidence="7" type="ORF">N7456_006332</name>
</gene>
<feature type="transmembrane region" description="Helical" evidence="6">
    <location>
        <begin position="67"/>
        <end position="88"/>
    </location>
</feature>
<reference evidence="7" key="2">
    <citation type="journal article" date="2023" name="IMA Fungus">
        <title>Comparative genomic study of the Penicillium genus elucidates a diverse pangenome and 15 lateral gene transfer events.</title>
        <authorList>
            <person name="Petersen C."/>
            <person name="Sorensen T."/>
            <person name="Nielsen M.R."/>
            <person name="Sondergaard T.E."/>
            <person name="Sorensen J.L."/>
            <person name="Fitzpatrick D.A."/>
            <person name="Frisvad J.C."/>
            <person name="Nielsen K.L."/>
        </authorList>
    </citation>
    <scope>NUCLEOTIDE SEQUENCE</scope>
    <source>
        <strain evidence="7">IBT 30069</strain>
    </source>
</reference>
<evidence type="ECO:0000256" key="5">
    <source>
        <dbReference type="ARBA" id="ARBA00023136"/>
    </source>
</evidence>
<feature type="transmembrane region" description="Helical" evidence="6">
    <location>
        <begin position="301"/>
        <end position="317"/>
    </location>
</feature>
<evidence type="ECO:0000256" key="1">
    <source>
        <dbReference type="ARBA" id="ARBA00001946"/>
    </source>
</evidence>
<sequence>MNRSLVSTVSSALSTMKRDAYTLWLFTASDVDTVLLPCTILGIVQSLTHMPSFDNADQFGGISYSKYVWILQKSLAVLGWVWLNLVPLTISNQRSPMSVIEDKLNKPWRPLPSGRLTATQAKWTMLAFYVVAQLYCVLFSGGTLSSFVLTIMGTWYNKFKGGEYHPLLRNMINAAGYLCLTSGAAAVALTGTDPNVVEKTSNSPVPWPLVITAIIISTMHIQDMYDQEGDSQRGRRTVPLMIGDGPARWTLATAAMTWGIVCPLLASVGSYIFMTSFLLNVVVAGRMLLLRSVPSDRQTYRIWNSWMTLVFIMPIFGKA</sequence>
<evidence type="ECO:0000256" key="4">
    <source>
        <dbReference type="ARBA" id="ARBA00022989"/>
    </source>
</evidence>
<dbReference type="Proteomes" id="UP001149165">
    <property type="component" value="Unassembled WGS sequence"/>
</dbReference>
<feature type="transmembrane region" description="Helical" evidence="6">
    <location>
        <begin position="21"/>
        <end position="47"/>
    </location>
</feature>
<evidence type="ECO:0000313" key="7">
    <source>
        <dbReference type="EMBL" id="KAJ5100280.1"/>
    </source>
</evidence>
<dbReference type="InterPro" id="IPR000537">
    <property type="entry name" value="UbiA_prenyltransferase"/>
</dbReference>
<feature type="transmembrane region" description="Helical" evidence="6">
    <location>
        <begin position="205"/>
        <end position="225"/>
    </location>
</feature>
<comment type="cofactor">
    <cofactor evidence="1">
        <name>Mg(2+)</name>
        <dbReference type="ChEBI" id="CHEBI:18420"/>
    </cofactor>
</comment>
<name>A0A9W9FHG5_9EURO</name>
<dbReference type="PANTHER" id="PTHR42723:SF1">
    <property type="entry name" value="CHLOROPHYLL SYNTHASE, CHLOROPLASTIC"/>
    <property type="match status" value="1"/>
</dbReference>
<evidence type="ECO:0000256" key="6">
    <source>
        <dbReference type="SAM" id="Phobius"/>
    </source>
</evidence>
<evidence type="ECO:0000256" key="2">
    <source>
        <dbReference type="ARBA" id="ARBA00004141"/>
    </source>
</evidence>
<keyword evidence="4 6" id="KW-1133">Transmembrane helix</keyword>